<dbReference type="InterPro" id="IPR036390">
    <property type="entry name" value="WH_DNA-bd_sf"/>
</dbReference>
<dbReference type="EMBL" id="BAAALD010000054">
    <property type="protein sequence ID" value="GAA1101100.1"/>
    <property type="molecule type" value="Genomic_DNA"/>
</dbReference>
<organism evidence="6 7">
    <name type="scientific">Kitasatospora arboriphila</name>
    <dbReference type="NCBI Taxonomy" id="258052"/>
    <lineage>
        <taxon>Bacteria</taxon>
        <taxon>Bacillati</taxon>
        <taxon>Actinomycetota</taxon>
        <taxon>Actinomycetes</taxon>
        <taxon>Kitasatosporales</taxon>
        <taxon>Streptomycetaceae</taxon>
        <taxon>Kitasatospora</taxon>
    </lineage>
</organism>
<accession>A0ABN1TT68</accession>
<keyword evidence="7" id="KW-1185">Reference proteome</keyword>
<dbReference type="PROSITE" id="PS50949">
    <property type="entry name" value="HTH_GNTR"/>
    <property type="match status" value="1"/>
</dbReference>
<dbReference type="Proteomes" id="UP001499987">
    <property type="component" value="Unassembled WGS sequence"/>
</dbReference>
<keyword evidence="3" id="KW-0804">Transcription</keyword>
<dbReference type="Gene3D" id="1.10.10.10">
    <property type="entry name" value="Winged helix-like DNA-binding domain superfamily/Winged helix DNA-binding domain"/>
    <property type="match status" value="1"/>
</dbReference>
<dbReference type="InterPro" id="IPR011663">
    <property type="entry name" value="UTRA"/>
</dbReference>
<dbReference type="InterPro" id="IPR050679">
    <property type="entry name" value="Bact_HTH_transcr_reg"/>
</dbReference>
<evidence type="ECO:0000259" key="5">
    <source>
        <dbReference type="PROSITE" id="PS50949"/>
    </source>
</evidence>
<dbReference type="SMART" id="SM00345">
    <property type="entry name" value="HTH_GNTR"/>
    <property type="match status" value="1"/>
</dbReference>
<dbReference type="CDD" id="cd07377">
    <property type="entry name" value="WHTH_GntR"/>
    <property type="match status" value="1"/>
</dbReference>
<evidence type="ECO:0000256" key="1">
    <source>
        <dbReference type="ARBA" id="ARBA00023015"/>
    </source>
</evidence>
<dbReference type="InterPro" id="IPR036388">
    <property type="entry name" value="WH-like_DNA-bd_sf"/>
</dbReference>
<keyword evidence="2" id="KW-0238">DNA-binding</keyword>
<reference evidence="6 7" key="1">
    <citation type="journal article" date="2019" name="Int. J. Syst. Evol. Microbiol.">
        <title>The Global Catalogue of Microorganisms (GCM) 10K type strain sequencing project: providing services to taxonomists for standard genome sequencing and annotation.</title>
        <authorList>
            <consortium name="The Broad Institute Genomics Platform"/>
            <consortium name="The Broad Institute Genome Sequencing Center for Infectious Disease"/>
            <person name="Wu L."/>
            <person name="Ma J."/>
        </authorList>
    </citation>
    <scope>NUCLEOTIDE SEQUENCE [LARGE SCALE GENOMIC DNA]</scope>
    <source>
        <strain evidence="6 7">JCM 13002</strain>
    </source>
</reference>
<dbReference type="PANTHER" id="PTHR44846">
    <property type="entry name" value="MANNOSYL-D-GLYCERATE TRANSPORT/METABOLISM SYSTEM REPRESSOR MNGR-RELATED"/>
    <property type="match status" value="1"/>
</dbReference>
<name>A0ABN1TT68_9ACTN</name>
<dbReference type="PANTHER" id="PTHR44846:SF17">
    <property type="entry name" value="GNTR-FAMILY TRANSCRIPTIONAL REGULATOR"/>
    <property type="match status" value="1"/>
</dbReference>
<feature type="region of interest" description="Disordered" evidence="4">
    <location>
        <begin position="63"/>
        <end position="93"/>
    </location>
</feature>
<dbReference type="InterPro" id="IPR000524">
    <property type="entry name" value="Tscrpt_reg_HTH_GntR"/>
</dbReference>
<dbReference type="RefSeq" id="WP_344625889.1">
    <property type="nucleotide sequence ID" value="NZ_BAAALD010000054.1"/>
</dbReference>
<dbReference type="InterPro" id="IPR028978">
    <property type="entry name" value="Chorismate_lyase_/UTRA_dom_sf"/>
</dbReference>
<feature type="domain" description="HTH gntR-type" evidence="5">
    <location>
        <begin position="6"/>
        <end position="74"/>
    </location>
</feature>
<dbReference type="Gene3D" id="3.40.1410.10">
    <property type="entry name" value="Chorismate lyase-like"/>
    <property type="match status" value="1"/>
</dbReference>
<sequence length="261" mass="27899">MGELGRPAYLRLADLLRSRILSGEHQPGGRMPSIADLCRQHGLSEQPVRQALRVLNAEGLTEGRPGSGTYVRRRPAPARIPRGRYDAAGSPFAGASRDPGPGGVPHWTHDSQKTWATGALALRLRIAEGDPIMQTQYVFLAADRPAQLSTSWEPLALTGGTAAARPEYGPLAGLGVVERMARIGLTVTRVTEDVTARPVLEAESGPLDVALGSTVLSIERTHWAGSLPVETADIVLAAERSRLVYEIGVPAEITPESDVLR</sequence>
<gene>
    <name evidence="6" type="ORF">GCM10009663_49680</name>
</gene>
<dbReference type="Pfam" id="PF07702">
    <property type="entry name" value="UTRA"/>
    <property type="match status" value="1"/>
</dbReference>
<dbReference type="Pfam" id="PF00392">
    <property type="entry name" value="GntR"/>
    <property type="match status" value="1"/>
</dbReference>
<evidence type="ECO:0000256" key="3">
    <source>
        <dbReference type="ARBA" id="ARBA00023163"/>
    </source>
</evidence>
<evidence type="ECO:0000256" key="4">
    <source>
        <dbReference type="SAM" id="MobiDB-lite"/>
    </source>
</evidence>
<evidence type="ECO:0000313" key="7">
    <source>
        <dbReference type="Proteomes" id="UP001499987"/>
    </source>
</evidence>
<evidence type="ECO:0000313" key="6">
    <source>
        <dbReference type="EMBL" id="GAA1101100.1"/>
    </source>
</evidence>
<comment type="caution">
    <text evidence="6">The sequence shown here is derived from an EMBL/GenBank/DDBJ whole genome shotgun (WGS) entry which is preliminary data.</text>
</comment>
<protein>
    <submittedName>
        <fullName evidence="6">GntR family transcriptional regulator</fullName>
    </submittedName>
</protein>
<dbReference type="SUPFAM" id="SSF46785">
    <property type="entry name" value="Winged helix' DNA-binding domain"/>
    <property type="match status" value="1"/>
</dbReference>
<dbReference type="SMART" id="SM00866">
    <property type="entry name" value="UTRA"/>
    <property type="match status" value="1"/>
</dbReference>
<proteinExistence type="predicted"/>
<dbReference type="SUPFAM" id="SSF64288">
    <property type="entry name" value="Chorismate lyase-like"/>
    <property type="match status" value="1"/>
</dbReference>
<evidence type="ECO:0000256" key="2">
    <source>
        <dbReference type="ARBA" id="ARBA00023125"/>
    </source>
</evidence>
<keyword evidence="1" id="KW-0805">Transcription regulation</keyword>